<name>A0A5E4Q7U9_9NEOP</name>
<evidence type="ECO:0000313" key="2">
    <source>
        <dbReference type="EMBL" id="VVC93067.1"/>
    </source>
</evidence>
<keyword evidence="3" id="KW-1185">Reference proteome</keyword>
<evidence type="ECO:0000256" key="1">
    <source>
        <dbReference type="SAM" id="SignalP"/>
    </source>
</evidence>
<gene>
    <name evidence="2" type="ORF">LSINAPIS_LOCUS5344</name>
</gene>
<evidence type="ECO:0000313" key="3">
    <source>
        <dbReference type="Proteomes" id="UP000324832"/>
    </source>
</evidence>
<keyword evidence="1" id="KW-0732">Signal</keyword>
<reference evidence="2 3" key="1">
    <citation type="submission" date="2017-07" db="EMBL/GenBank/DDBJ databases">
        <authorList>
            <person name="Talla V."/>
            <person name="Backstrom N."/>
        </authorList>
    </citation>
    <scope>NUCLEOTIDE SEQUENCE [LARGE SCALE GENOMIC DNA]</scope>
</reference>
<proteinExistence type="predicted"/>
<dbReference type="AlphaFoldDB" id="A0A5E4Q7U9"/>
<sequence length="177" mass="20284">MSQRINTLLLGLFLIKTVECTKAGPDFHINETTSCEEFSKFARFNPDSVLLSKWIAFYYWGPTQPFLTITYAIPTHERDSPMRKLTIPQPISDMEHGDILEAIDIRFKQVANGRYIGLMVCNTTRVYLLARKKHIPPKKDIQVEAARLGFKGRGGDELTSTHRKSSTHVNELRWMDG</sequence>
<organism evidence="2 3">
    <name type="scientific">Leptidea sinapis</name>
    <dbReference type="NCBI Taxonomy" id="189913"/>
    <lineage>
        <taxon>Eukaryota</taxon>
        <taxon>Metazoa</taxon>
        <taxon>Ecdysozoa</taxon>
        <taxon>Arthropoda</taxon>
        <taxon>Hexapoda</taxon>
        <taxon>Insecta</taxon>
        <taxon>Pterygota</taxon>
        <taxon>Neoptera</taxon>
        <taxon>Endopterygota</taxon>
        <taxon>Lepidoptera</taxon>
        <taxon>Glossata</taxon>
        <taxon>Ditrysia</taxon>
        <taxon>Papilionoidea</taxon>
        <taxon>Pieridae</taxon>
        <taxon>Dismorphiinae</taxon>
        <taxon>Leptidea</taxon>
    </lineage>
</organism>
<dbReference type="Proteomes" id="UP000324832">
    <property type="component" value="Unassembled WGS sequence"/>
</dbReference>
<feature type="signal peptide" evidence="1">
    <location>
        <begin position="1"/>
        <end position="23"/>
    </location>
</feature>
<dbReference type="EMBL" id="FZQP02001504">
    <property type="protein sequence ID" value="VVC93067.1"/>
    <property type="molecule type" value="Genomic_DNA"/>
</dbReference>
<protein>
    <submittedName>
        <fullName evidence="2">Uncharacterized protein</fullName>
    </submittedName>
</protein>
<feature type="chain" id="PRO_5022807060" evidence="1">
    <location>
        <begin position="24"/>
        <end position="177"/>
    </location>
</feature>
<accession>A0A5E4Q7U9</accession>